<keyword evidence="1" id="KW-0812">Transmembrane</keyword>
<dbReference type="PANTHER" id="PTHR23028">
    <property type="entry name" value="ACETYLTRANSFERASE"/>
    <property type="match status" value="1"/>
</dbReference>
<dbReference type="Proteomes" id="UP000077552">
    <property type="component" value="Unassembled WGS sequence"/>
</dbReference>
<feature type="domain" description="Acyltransferase 3" evidence="2">
    <location>
        <begin position="6"/>
        <end position="336"/>
    </location>
</feature>
<evidence type="ECO:0000259" key="2">
    <source>
        <dbReference type="Pfam" id="PF01757"/>
    </source>
</evidence>
<feature type="transmembrane region" description="Helical" evidence="1">
    <location>
        <begin position="85"/>
        <end position="109"/>
    </location>
</feature>
<comment type="caution">
    <text evidence="3">The sequence shown here is derived from an EMBL/GenBank/DDBJ whole genome shotgun (WGS) entry which is preliminary data.</text>
</comment>
<dbReference type="EMBL" id="LXIE01000014">
    <property type="protein sequence ID" value="OAD91325.1"/>
    <property type="molecule type" value="Genomic_DNA"/>
</dbReference>
<feature type="transmembrane region" description="Helical" evidence="1">
    <location>
        <begin position="319"/>
        <end position="343"/>
    </location>
</feature>
<organism evidence="3 4">
    <name type="scientific">Aequorivita soesokkakensis</name>
    <dbReference type="NCBI Taxonomy" id="1385699"/>
    <lineage>
        <taxon>Bacteria</taxon>
        <taxon>Pseudomonadati</taxon>
        <taxon>Bacteroidota</taxon>
        <taxon>Flavobacteriia</taxon>
        <taxon>Flavobacteriales</taxon>
        <taxon>Flavobacteriaceae</taxon>
        <taxon>Aequorivita</taxon>
    </lineage>
</organism>
<evidence type="ECO:0000313" key="3">
    <source>
        <dbReference type="EMBL" id="OAD91325.1"/>
    </source>
</evidence>
<name>A0A1A9LFV2_9FLAO</name>
<dbReference type="GO" id="GO:0016747">
    <property type="term" value="F:acyltransferase activity, transferring groups other than amino-acyl groups"/>
    <property type="evidence" value="ECO:0007669"/>
    <property type="project" value="InterPro"/>
</dbReference>
<feature type="transmembrane region" description="Helical" evidence="1">
    <location>
        <begin position="121"/>
        <end position="142"/>
    </location>
</feature>
<dbReference type="InterPro" id="IPR050879">
    <property type="entry name" value="Acyltransferase_3"/>
</dbReference>
<reference evidence="3 4" key="1">
    <citation type="submission" date="2016-05" db="EMBL/GenBank/DDBJ databases">
        <title>Genome sequencing of Vitellibacter soesokkakensis RSSK-12.</title>
        <authorList>
            <person name="Thevarajoo S."/>
            <person name="Selvaratnam C."/>
            <person name="Goh K.M."/>
            <person name="Chan K.-G."/>
            <person name="Chong C.S."/>
        </authorList>
    </citation>
    <scope>NUCLEOTIDE SEQUENCE [LARGE SCALE GENOMIC DNA]</scope>
    <source>
        <strain evidence="3 4">RSSK-12</strain>
    </source>
</reference>
<sequence>MNRLPNLDPLRFFLASLVLLFHLPQLSAHQGLPYFDGLPIFHRGVEAVYMFFVLSGFLIIRLIYRAKIRNTFSIKDFYVRRILRIFPLYYLVLGFGLFFYNVLLPFLNIPFEINYTWKEALFYNIFFLPNVFATTYEPGGILEILWSIGIEEQFYLVIAPLLFFINVKWILRILTVLLLGYFILYWSDFFEVLHKFKFVFFYLFSGGVIAILEEKKKLEFLKRSAVFPLVICVATLLYFVTDWFLIAPLWLRAAFTCLLFAFFIHSLAFNNRGVEVKSKILNHFGSISYGIYMFHAIVLNAVVFLFLKLEMLQNLNENLTIFLIHLLTFAGTLLIAHLSYTYFELYFLKLKNKFRK</sequence>
<evidence type="ECO:0000256" key="1">
    <source>
        <dbReference type="SAM" id="Phobius"/>
    </source>
</evidence>
<keyword evidence="1" id="KW-0472">Membrane</keyword>
<dbReference type="GO" id="GO:0016020">
    <property type="term" value="C:membrane"/>
    <property type="evidence" value="ECO:0007669"/>
    <property type="project" value="TreeGrafter"/>
</dbReference>
<keyword evidence="1" id="KW-1133">Transmembrane helix</keyword>
<accession>A0A1A9LFV2</accession>
<protein>
    <recommendedName>
        <fullName evidence="2">Acyltransferase 3 domain-containing protein</fullName>
    </recommendedName>
</protein>
<feature type="transmembrane region" description="Helical" evidence="1">
    <location>
        <begin position="196"/>
        <end position="213"/>
    </location>
</feature>
<proteinExistence type="predicted"/>
<dbReference type="PANTHER" id="PTHR23028:SF53">
    <property type="entry name" value="ACYL_TRANSF_3 DOMAIN-CONTAINING PROTEIN"/>
    <property type="match status" value="1"/>
</dbReference>
<dbReference type="AlphaFoldDB" id="A0A1A9LFV2"/>
<feature type="transmembrane region" description="Helical" evidence="1">
    <location>
        <begin position="250"/>
        <end position="269"/>
    </location>
</feature>
<dbReference type="OrthoDB" id="290051at2"/>
<dbReference type="GO" id="GO:0000271">
    <property type="term" value="P:polysaccharide biosynthetic process"/>
    <property type="evidence" value="ECO:0007669"/>
    <property type="project" value="TreeGrafter"/>
</dbReference>
<dbReference type="Pfam" id="PF01757">
    <property type="entry name" value="Acyl_transf_3"/>
    <property type="match status" value="1"/>
</dbReference>
<feature type="transmembrane region" description="Helical" evidence="1">
    <location>
        <begin position="154"/>
        <end position="184"/>
    </location>
</feature>
<evidence type="ECO:0000313" key="4">
    <source>
        <dbReference type="Proteomes" id="UP000077552"/>
    </source>
</evidence>
<keyword evidence="4" id="KW-1185">Reference proteome</keyword>
<feature type="transmembrane region" description="Helical" evidence="1">
    <location>
        <begin position="47"/>
        <end position="64"/>
    </location>
</feature>
<dbReference type="RefSeq" id="WP_068761882.1">
    <property type="nucleotide sequence ID" value="NZ_LXIE01000014.1"/>
</dbReference>
<feature type="transmembrane region" description="Helical" evidence="1">
    <location>
        <begin position="225"/>
        <end position="244"/>
    </location>
</feature>
<dbReference type="InterPro" id="IPR002656">
    <property type="entry name" value="Acyl_transf_3_dom"/>
</dbReference>
<dbReference type="STRING" id="1385699.A7A78_12250"/>
<gene>
    <name evidence="3" type="ORF">A7A78_12250</name>
</gene>
<feature type="transmembrane region" description="Helical" evidence="1">
    <location>
        <begin position="289"/>
        <end position="307"/>
    </location>
</feature>